<sequence>MNFDEASYSSISEEFGDTLEASVYKIGGYRTFSIICRKWKSSQDWVALSLQDEQNSRESRCLETLFSRASKAFFVKHLGFLEVLELDLLMLCWKSSDNTVEGLLSLLFCLELTLFGVYSLSSYCNIFINISP</sequence>
<dbReference type="Proteomes" id="UP001159042">
    <property type="component" value="Unassembled WGS sequence"/>
</dbReference>
<accession>A0AAV8VVI2</accession>
<reference evidence="1 2" key="1">
    <citation type="journal article" date="2023" name="Insect Mol. Biol.">
        <title>Genome sequencing provides insights into the evolution of gene families encoding plant cell wall-degrading enzymes in longhorned beetles.</title>
        <authorList>
            <person name="Shin N.R."/>
            <person name="Okamura Y."/>
            <person name="Kirsch R."/>
            <person name="Pauchet Y."/>
        </authorList>
    </citation>
    <scope>NUCLEOTIDE SEQUENCE [LARGE SCALE GENOMIC DNA]</scope>
    <source>
        <strain evidence="1">EAD_L_NR</strain>
    </source>
</reference>
<evidence type="ECO:0000313" key="1">
    <source>
        <dbReference type="EMBL" id="KAJ8918150.1"/>
    </source>
</evidence>
<gene>
    <name evidence="1" type="ORF">NQ315_011607</name>
</gene>
<name>A0AAV8VVI2_9CUCU</name>
<evidence type="ECO:0000313" key="2">
    <source>
        <dbReference type="Proteomes" id="UP001159042"/>
    </source>
</evidence>
<protein>
    <submittedName>
        <fullName evidence="1">Uncharacterized protein</fullName>
    </submittedName>
</protein>
<organism evidence="1 2">
    <name type="scientific">Exocentrus adspersus</name>
    <dbReference type="NCBI Taxonomy" id="1586481"/>
    <lineage>
        <taxon>Eukaryota</taxon>
        <taxon>Metazoa</taxon>
        <taxon>Ecdysozoa</taxon>
        <taxon>Arthropoda</taxon>
        <taxon>Hexapoda</taxon>
        <taxon>Insecta</taxon>
        <taxon>Pterygota</taxon>
        <taxon>Neoptera</taxon>
        <taxon>Endopterygota</taxon>
        <taxon>Coleoptera</taxon>
        <taxon>Polyphaga</taxon>
        <taxon>Cucujiformia</taxon>
        <taxon>Chrysomeloidea</taxon>
        <taxon>Cerambycidae</taxon>
        <taxon>Lamiinae</taxon>
        <taxon>Acanthocinini</taxon>
        <taxon>Exocentrus</taxon>
    </lineage>
</organism>
<keyword evidence="2" id="KW-1185">Reference proteome</keyword>
<proteinExistence type="predicted"/>
<dbReference type="AlphaFoldDB" id="A0AAV8VVI2"/>
<dbReference type="EMBL" id="JANEYG010000028">
    <property type="protein sequence ID" value="KAJ8918150.1"/>
    <property type="molecule type" value="Genomic_DNA"/>
</dbReference>
<comment type="caution">
    <text evidence="1">The sequence shown here is derived from an EMBL/GenBank/DDBJ whole genome shotgun (WGS) entry which is preliminary data.</text>
</comment>